<name>A0A0B2VYM0_TOXCA</name>
<organism evidence="1 2">
    <name type="scientific">Toxocara canis</name>
    <name type="common">Canine roundworm</name>
    <dbReference type="NCBI Taxonomy" id="6265"/>
    <lineage>
        <taxon>Eukaryota</taxon>
        <taxon>Metazoa</taxon>
        <taxon>Ecdysozoa</taxon>
        <taxon>Nematoda</taxon>
        <taxon>Chromadorea</taxon>
        <taxon>Rhabditida</taxon>
        <taxon>Spirurina</taxon>
        <taxon>Ascaridomorpha</taxon>
        <taxon>Ascaridoidea</taxon>
        <taxon>Toxocaridae</taxon>
        <taxon>Toxocara</taxon>
    </lineage>
</organism>
<dbReference type="EMBL" id="JPKZ01000198">
    <property type="protein sequence ID" value="KHN88646.1"/>
    <property type="molecule type" value="Genomic_DNA"/>
</dbReference>
<protein>
    <submittedName>
        <fullName evidence="1">Uncharacterized protein</fullName>
    </submittedName>
</protein>
<dbReference type="Proteomes" id="UP000031036">
    <property type="component" value="Unassembled WGS sequence"/>
</dbReference>
<dbReference type="AlphaFoldDB" id="A0A0B2VYM0"/>
<accession>A0A0B2VYM0</accession>
<proteinExistence type="predicted"/>
<keyword evidence="2" id="KW-1185">Reference proteome</keyword>
<reference evidence="1 2" key="1">
    <citation type="submission" date="2014-11" db="EMBL/GenBank/DDBJ databases">
        <title>Genetic blueprint of the zoonotic pathogen Toxocara canis.</title>
        <authorList>
            <person name="Zhu X.-Q."/>
            <person name="Korhonen P.K."/>
            <person name="Cai H."/>
            <person name="Young N.D."/>
            <person name="Nejsum P."/>
            <person name="von Samson-Himmelstjerna G."/>
            <person name="Boag P.R."/>
            <person name="Tan P."/>
            <person name="Li Q."/>
            <person name="Min J."/>
            <person name="Yang Y."/>
            <person name="Wang X."/>
            <person name="Fang X."/>
            <person name="Hall R.S."/>
            <person name="Hofmann A."/>
            <person name="Sternberg P.W."/>
            <person name="Jex A.R."/>
            <person name="Gasser R.B."/>
        </authorList>
    </citation>
    <scope>NUCLEOTIDE SEQUENCE [LARGE SCALE GENOMIC DNA]</scope>
    <source>
        <strain evidence="1">PN_DK_2014</strain>
    </source>
</reference>
<sequence length="99" mass="10411">MQISSQFQVSPSRVSGSASTVMRIGIPSELQLPDYIQSGNDAAAMCSSGASLAQAKEQVGFMSRGWCKCAPLIRASCDALMSGAHLSGASYDAHYMSRC</sequence>
<comment type="caution">
    <text evidence="1">The sequence shown here is derived from an EMBL/GenBank/DDBJ whole genome shotgun (WGS) entry which is preliminary data.</text>
</comment>
<evidence type="ECO:0000313" key="2">
    <source>
        <dbReference type="Proteomes" id="UP000031036"/>
    </source>
</evidence>
<gene>
    <name evidence="1" type="ORF">Tcan_06646</name>
</gene>
<evidence type="ECO:0000313" key="1">
    <source>
        <dbReference type="EMBL" id="KHN88646.1"/>
    </source>
</evidence>